<dbReference type="Pfam" id="PF18074">
    <property type="entry name" value="PriA_C"/>
    <property type="match status" value="1"/>
</dbReference>
<dbReference type="GO" id="GO:0006270">
    <property type="term" value="P:DNA replication initiation"/>
    <property type="evidence" value="ECO:0007669"/>
    <property type="project" value="TreeGrafter"/>
</dbReference>
<dbReference type="EMBL" id="DF238840">
    <property type="protein sequence ID" value="GAF26624.1"/>
    <property type="molecule type" value="Genomic_DNA"/>
</dbReference>
<comment type="catalytic activity">
    <reaction evidence="11 12">
        <text>ATP + H2O = ADP + phosphate + H(+)</text>
        <dbReference type="Rhea" id="RHEA:13065"/>
        <dbReference type="ChEBI" id="CHEBI:15377"/>
        <dbReference type="ChEBI" id="CHEBI:15378"/>
        <dbReference type="ChEBI" id="CHEBI:30616"/>
        <dbReference type="ChEBI" id="CHEBI:43474"/>
        <dbReference type="ChEBI" id="CHEBI:456216"/>
        <dbReference type="EC" id="5.6.2.4"/>
    </reaction>
</comment>
<evidence type="ECO:0000313" key="15">
    <source>
        <dbReference type="EMBL" id="GAF26624.1"/>
    </source>
</evidence>
<evidence type="ECO:0000256" key="11">
    <source>
        <dbReference type="ARBA" id="ARBA00048988"/>
    </source>
</evidence>
<dbReference type="InterPro" id="IPR041236">
    <property type="entry name" value="PriA_C"/>
</dbReference>
<keyword evidence="10 12" id="KW-0413">Isomerase</keyword>
<dbReference type="GO" id="GO:0006310">
    <property type="term" value="P:DNA recombination"/>
    <property type="evidence" value="ECO:0007669"/>
    <property type="project" value="InterPro"/>
</dbReference>
<dbReference type="Gene3D" id="3.40.1440.60">
    <property type="entry name" value="PriA, 3(prime) DNA-binding domain"/>
    <property type="match status" value="1"/>
</dbReference>
<dbReference type="EC" id="5.6.2.4" evidence="12"/>
<comment type="function">
    <text evidence="12">Initiates the restart of stalled replication forks, which reloads the replicative helicase on sites other than the origin of replication. Recognizes and binds to abandoned replication forks and remodels them to uncover a helicase loading site. Promotes assembly of the primosome at these replication forks.</text>
</comment>
<dbReference type="NCBIfam" id="TIGR00595">
    <property type="entry name" value="priA"/>
    <property type="match status" value="1"/>
</dbReference>
<keyword evidence="8 12" id="KW-0067">ATP-binding</keyword>
<keyword evidence="3 12" id="KW-0479">Metal-binding</keyword>
<dbReference type="InterPro" id="IPR014001">
    <property type="entry name" value="Helicase_ATP-bd"/>
</dbReference>
<comment type="cofactor">
    <cofactor evidence="12">
        <name>Zn(2+)</name>
        <dbReference type="ChEBI" id="CHEBI:29105"/>
    </cofactor>
    <text evidence="12">Binds 2 zinc ions per subunit.</text>
</comment>
<organism evidence="15">
    <name type="scientific">Moorella thermoacetica Y72</name>
    <dbReference type="NCBI Taxonomy" id="1325331"/>
    <lineage>
        <taxon>Bacteria</taxon>
        <taxon>Bacillati</taxon>
        <taxon>Bacillota</taxon>
        <taxon>Clostridia</taxon>
        <taxon>Neomoorellales</taxon>
        <taxon>Neomoorellaceae</taxon>
        <taxon>Neomoorella</taxon>
    </lineage>
</organism>
<keyword evidence="2 12" id="KW-0235">DNA replication</keyword>
<evidence type="ECO:0000256" key="8">
    <source>
        <dbReference type="ARBA" id="ARBA00022840"/>
    </source>
</evidence>
<dbReference type="HAMAP" id="MF_00983">
    <property type="entry name" value="PriA"/>
    <property type="match status" value="1"/>
</dbReference>
<feature type="binding site" evidence="12">
    <location>
        <position position="555"/>
    </location>
    <ligand>
        <name>Zn(2+)</name>
        <dbReference type="ChEBI" id="CHEBI:29105"/>
        <label>1</label>
    </ligand>
</feature>
<dbReference type="InterPro" id="IPR027417">
    <property type="entry name" value="P-loop_NTPase"/>
</dbReference>
<dbReference type="InterPro" id="IPR011545">
    <property type="entry name" value="DEAD/DEAH_box_helicase_dom"/>
</dbReference>
<dbReference type="FunFam" id="3.40.50.300:FF:000489">
    <property type="entry name" value="Primosome assembly protein PriA"/>
    <property type="match status" value="1"/>
</dbReference>
<dbReference type="GO" id="GO:0006302">
    <property type="term" value="P:double-strand break repair"/>
    <property type="evidence" value="ECO:0007669"/>
    <property type="project" value="InterPro"/>
</dbReference>
<evidence type="ECO:0000256" key="7">
    <source>
        <dbReference type="ARBA" id="ARBA00022833"/>
    </source>
</evidence>
<feature type="binding site" evidence="12">
    <location>
        <position position="581"/>
    </location>
    <ligand>
        <name>Zn(2+)</name>
        <dbReference type="ChEBI" id="CHEBI:29105"/>
        <label>2</label>
    </ligand>
</feature>
<dbReference type="PANTHER" id="PTHR30580">
    <property type="entry name" value="PRIMOSOMAL PROTEIN N"/>
    <property type="match status" value="1"/>
</dbReference>
<dbReference type="CDD" id="cd17929">
    <property type="entry name" value="DEXHc_priA"/>
    <property type="match status" value="1"/>
</dbReference>
<reference evidence="15" key="1">
    <citation type="journal article" date="2014" name="Gene">
        <title>Genome-guided analysis of transformation efficiency and carbon dioxide assimilation by Moorella thermoacetica Y72.</title>
        <authorList>
            <person name="Tsukahara K."/>
            <person name="Kita A."/>
            <person name="Nakashimada Y."/>
            <person name="Hoshino T."/>
            <person name="Murakami K."/>
        </authorList>
    </citation>
    <scope>NUCLEOTIDE SEQUENCE [LARGE SCALE GENOMIC DNA]</scope>
    <source>
        <strain evidence="15">Y72</strain>
    </source>
</reference>
<evidence type="ECO:0000256" key="10">
    <source>
        <dbReference type="ARBA" id="ARBA00023235"/>
    </source>
</evidence>
<dbReference type="Pfam" id="PF17764">
    <property type="entry name" value="PriA_3primeBD"/>
    <property type="match status" value="1"/>
</dbReference>
<name>A0A0S6UGU8_NEOTH</name>
<dbReference type="AlphaFoldDB" id="A0A0S6UGU8"/>
<dbReference type="SUPFAM" id="SSF52540">
    <property type="entry name" value="P-loop containing nucleoside triphosphate hydrolases"/>
    <property type="match status" value="1"/>
</dbReference>
<feature type="region of interest" description="Disordered" evidence="13">
    <location>
        <begin position="279"/>
        <end position="306"/>
    </location>
</feature>
<feature type="binding site" evidence="12">
    <location>
        <position position="578"/>
    </location>
    <ligand>
        <name>Zn(2+)</name>
        <dbReference type="ChEBI" id="CHEBI:29105"/>
        <label>2</label>
    </ligand>
</feature>
<accession>A0A0S6UGU8</accession>
<evidence type="ECO:0000256" key="9">
    <source>
        <dbReference type="ARBA" id="ARBA00023125"/>
    </source>
</evidence>
<dbReference type="PANTHER" id="PTHR30580:SF0">
    <property type="entry name" value="PRIMOSOMAL PROTEIN N"/>
    <property type="match status" value="1"/>
</dbReference>
<feature type="binding site" evidence="12">
    <location>
        <position position="552"/>
    </location>
    <ligand>
        <name>Zn(2+)</name>
        <dbReference type="ChEBI" id="CHEBI:29105"/>
        <label>1</label>
    </ligand>
</feature>
<evidence type="ECO:0000256" key="13">
    <source>
        <dbReference type="SAM" id="MobiDB-lite"/>
    </source>
</evidence>
<dbReference type="InterPro" id="IPR041222">
    <property type="entry name" value="PriA_3primeBD"/>
</dbReference>
<dbReference type="GO" id="GO:1990077">
    <property type="term" value="C:primosome complex"/>
    <property type="evidence" value="ECO:0007669"/>
    <property type="project" value="UniProtKB-UniRule"/>
</dbReference>
<dbReference type="InterPro" id="IPR040498">
    <property type="entry name" value="PriA_CRR"/>
</dbReference>
<dbReference type="InterPro" id="IPR042115">
    <property type="entry name" value="PriA_3primeBD_sf"/>
</dbReference>
<dbReference type="GO" id="GO:0005524">
    <property type="term" value="F:ATP binding"/>
    <property type="evidence" value="ECO:0007669"/>
    <property type="project" value="UniProtKB-UniRule"/>
</dbReference>
<keyword evidence="6 12" id="KW-0347">Helicase</keyword>
<keyword evidence="5 12" id="KW-0378">Hydrolase</keyword>
<evidence type="ECO:0000256" key="4">
    <source>
        <dbReference type="ARBA" id="ARBA00022741"/>
    </source>
</evidence>
<evidence type="ECO:0000256" key="2">
    <source>
        <dbReference type="ARBA" id="ARBA00022705"/>
    </source>
</evidence>
<dbReference type="GO" id="GO:0008270">
    <property type="term" value="F:zinc ion binding"/>
    <property type="evidence" value="ECO:0007669"/>
    <property type="project" value="UniProtKB-UniRule"/>
</dbReference>
<feature type="binding site" evidence="12">
    <location>
        <position position="561"/>
    </location>
    <ligand>
        <name>Zn(2+)</name>
        <dbReference type="ChEBI" id="CHEBI:29105"/>
        <label>2</label>
    </ligand>
</feature>
<dbReference type="Gene3D" id="3.40.50.300">
    <property type="entry name" value="P-loop containing nucleotide triphosphate hydrolases"/>
    <property type="match status" value="2"/>
</dbReference>
<dbReference type="Pfam" id="PF00270">
    <property type="entry name" value="DEAD"/>
    <property type="match status" value="1"/>
</dbReference>
<protein>
    <recommendedName>
        <fullName evidence="12">Replication restart protein PriA</fullName>
    </recommendedName>
    <alternativeName>
        <fullName evidence="12">ATP-dependent DNA helicase PriA</fullName>
        <ecNumber evidence="12">5.6.2.4</ecNumber>
    </alternativeName>
    <alternativeName>
        <fullName evidence="12">DNA 3'-5' helicase PriA</fullName>
    </alternativeName>
</protein>
<comment type="subunit">
    <text evidence="12">Component of the replication restart primosome.</text>
</comment>
<evidence type="ECO:0000256" key="1">
    <source>
        <dbReference type="ARBA" id="ARBA00022515"/>
    </source>
</evidence>
<dbReference type="SMART" id="SM00490">
    <property type="entry name" value="HELICc"/>
    <property type="match status" value="1"/>
</dbReference>
<comment type="similarity">
    <text evidence="12">Belongs to the helicase family. PriA subfamily.</text>
</comment>
<proteinExistence type="inferred from homology"/>
<dbReference type="Proteomes" id="UP000063718">
    <property type="component" value="Unassembled WGS sequence"/>
</dbReference>
<evidence type="ECO:0000256" key="12">
    <source>
        <dbReference type="HAMAP-Rule" id="MF_00983"/>
    </source>
</evidence>
<dbReference type="InterPro" id="IPR005259">
    <property type="entry name" value="PriA"/>
</dbReference>
<feature type="domain" description="Helicase ATP-binding" evidence="14">
    <location>
        <begin position="324"/>
        <end position="490"/>
    </location>
</feature>
<dbReference type="GO" id="GO:0043138">
    <property type="term" value="F:3'-5' DNA helicase activity"/>
    <property type="evidence" value="ECO:0007669"/>
    <property type="project" value="UniProtKB-EC"/>
</dbReference>
<dbReference type="CDD" id="cd18804">
    <property type="entry name" value="SF2_C_priA"/>
    <property type="match status" value="1"/>
</dbReference>
<evidence type="ECO:0000256" key="6">
    <source>
        <dbReference type="ARBA" id="ARBA00022806"/>
    </source>
</evidence>
<evidence type="ECO:0000256" key="5">
    <source>
        <dbReference type="ARBA" id="ARBA00022801"/>
    </source>
</evidence>
<keyword evidence="9 12" id="KW-0238">DNA-binding</keyword>
<sequence length="840" mass="90620">MKGRIWYNTGGLGNQEGVELADLLVEVAVNSAPGAIDKTLTYRVPPEMAAGVRVGSLVLVTVGKQMATGLVVDLQGGTGHSSLKDIRAVLEADFLPPHLVELGRYMAERYFCPLAVALSAMLPPATGRRLERRWRWVPTSGEETAAALNLAGYLPSPARAVAAYLAEVAVAGESQLRPIARGRELAGALKILATHGLIREEWNWRQAPGVRRPYWAVPRPGAAAALAGMERRAPRQARILRALLEGGPRPAADLAAGNGYTALRRLEEMGLIELTLGPPAGAEGMPPSRFEGGSEESGNHGGAGGGVAPLQLNRDQEEALRAIEGALSQGGTFLLYGITGSGKTEVYLRATRAALARGRRALFLVPEHSLIPQVVARLRQAVGDGVAVIHGNLSPGERAATWERARRGEIRVIAGSRSALFAPLPDLGLIIVDEEHAGSYKQDAAPRYDAREVAIKRGHLEGAVVVLGSATPSTETFYLARRGAINLLQLPRRVENLSLPAVEIVDLREEFRAGHQGYLSRRLRQEVAAVLAAGRQAILFLNRRGYAPHVLCRRCGYVPVCRHCDVALTYHQDGTLRCHYCGRGEPARTNCPACGGSLVRLGAGTQRVEAEARALWPGARIIRADGDTTARKGRWEEIYRTFAGGHADILVGTQTIARGMDFPGVTLVGVVNADLSLYQPDFRARERTFQLLTQVAGRAGRKSAGKVIIQTYNPADPAITLAAAQDYRRFYEQEIAGRRAGGYPPFVKLVRVGFSGRDEAGVIEAAHDLAGSIKGASAQIEVLGPAPGFPVRVQDNYRWQLVLKVPAWSRNKARLAGCLANYRPRHDIRMIVDVGPVNPW</sequence>
<dbReference type="PROSITE" id="PS51192">
    <property type="entry name" value="HELICASE_ATP_BIND_1"/>
    <property type="match status" value="1"/>
</dbReference>
<dbReference type="Pfam" id="PF00271">
    <property type="entry name" value="Helicase_C"/>
    <property type="match status" value="1"/>
</dbReference>
<evidence type="ECO:0000256" key="3">
    <source>
        <dbReference type="ARBA" id="ARBA00022723"/>
    </source>
</evidence>
<feature type="binding site" evidence="12">
    <location>
        <position position="564"/>
    </location>
    <ligand>
        <name>Zn(2+)</name>
        <dbReference type="ChEBI" id="CHEBI:29105"/>
        <label>2</label>
    </ligand>
</feature>
<feature type="binding site" evidence="12">
    <location>
        <position position="591"/>
    </location>
    <ligand>
        <name>Zn(2+)</name>
        <dbReference type="ChEBI" id="CHEBI:29105"/>
        <label>1</label>
    </ligand>
</feature>
<dbReference type="InterPro" id="IPR001650">
    <property type="entry name" value="Helicase_C-like"/>
</dbReference>
<keyword evidence="1 12" id="KW-0639">Primosome</keyword>
<dbReference type="SMART" id="SM00487">
    <property type="entry name" value="DEXDc"/>
    <property type="match status" value="1"/>
</dbReference>
<keyword evidence="4 12" id="KW-0547">Nucleotide-binding</keyword>
<gene>
    <name evidence="12" type="primary">priA</name>
    <name evidence="15" type="ORF">MTY_1964</name>
</gene>
<dbReference type="Pfam" id="PF18319">
    <property type="entry name" value="Zn_ribbon_PriA"/>
    <property type="match status" value="1"/>
</dbReference>
<dbReference type="GO" id="GO:0006269">
    <property type="term" value="P:DNA replication, synthesis of primer"/>
    <property type="evidence" value="ECO:0007669"/>
    <property type="project" value="UniProtKB-KW"/>
</dbReference>
<dbReference type="GO" id="GO:0003677">
    <property type="term" value="F:DNA binding"/>
    <property type="evidence" value="ECO:0007669"/>
    <property type="project" value="UniProtKB-UniRule"/>
</dbReference>
<feature type="binding site" evidence="12">
    <location>
        <position position="594"/>
    </location>
    <ligand>
        <name>Zn(2+)</name>
        <dbReference type="ChEBI" id="CHEBI:29105"/>
        <label>1</label>
    </ligand>
</feature>
<keyword evidence="7 12" id="KW-0862">Zinc</keyword>
<evidence type="ECO:0000259" key="14">
    <source>
        <dbReference type="PROSITE" id="PS51192"/>
    </source>
</evidence>
<dbReference type="GO" id="GO:0016887">
    <property type="term" value="F:ATP hydrolysis activity"/>
    <property type="evidence" value="ECO:0007669"/>
    <property type="project" value="RHEA"/>
</dbReference>
<comment type="catalytic activity">
    <reaction evidence="12">
        <text>Couples ATP hydrolysis with the unwinding of duplex DNA by translocating in the 3'-5' direction.</text>
        <dbReference type="EC" id="5.6.2.4"/>
    </reaction>
</comment>